<comment type="caution">
    <text evidence="2">The sequence shown here is derived from an EMBL/GenBank/DDBJ whole genome shotgun (WGS) entry which is preliminary data.</text>
</comment>
<feature type="domain" description="N-acetyltransferase" evidence="1">
    <location>
        <begin position="46"/>
        <end position="225"/>
    </location>
</feature>
<dbReference type="InterPro" id="IPR051908">
    <property type="entry name" value="Ribosomal_N-acetyltransferase"/>
</dbReference>
<dbReference type="PANTHER" id="PTHR43441">
    <property type="entry name" value="RIBOSOMAL-PROTEIN-SERINE ACETYLTRANSFERASE"/>
    <property type="match status" value="1"/>
</dbReference>
<dbReference type="PANTHER" id="PTHR43441:SF2">
    <property type="entry name" value="FAMILY ACETYLTRANSFERASE, PUTATIVE (AFU_ORTHOLOGUE AFUA_7G00850)-RELATED"/>
    <property type="match status" value="1"/>
</dbReference>
<feature type="domain" description="N-acetyltransferase" evidence="1">
    <location>
        <begin position="241"/>
        <end position="410"/>
    </location>
</feature>
<dbReference type="EMBL" id="BMNZ01000002">
    <property type="protein sequence ID" value="GGM88890.1"/>
    <property type="molecule type" value="Genomic_DNA"/>
</dbReference>
<accession>A0ABQ2HQQ5</accession>
<sequence>MTRAYAGWQADAVTATSQPPAVTPDVAPAVKPDVKPDVPVLTDGVVTLRAHSVEDADAIVEQSTDPDSLRWTTVPRPYGRDDALGWVEHNLAAWGEPGATRSWAIEWTDDTGASRYGGTIDLRPGAAPSVGELGFGLHPDARGRGLMSRAVRLVVGYAFANTVWGAPVGRVHWRAVVGNWGSRRAVWAAGFTFHGTVPGSHPDPEGGPQALDTWTGSITPGDPLTARTPWLAPTEIIGEQVRLRPWRPDDVDAIEPRDDPDNWMPARSILRRETFPAWLLTRQERMSEGTALDWCVADLGTDRALGSVTLFSRGGPIGDAAELGYQFFPSARGRGAAKEAARLAVAHALAPVAEGGLGVRRLVAETAADNEASNAVLRSVGFTSFGREHAVDRLPGGGWGDGLHWELLPPGATD</sequence>
<organism evidence="2 3">
    <name type="scientific">Terrabacter tumescens</name>
    <dbReference type="NCBI Taxonomy" id="60443"/>
    <lineage>
        <taxon>Bacteria</taxon>
        <taxon>Bacillati</taxon>
        <taxon>Actinomycetota</taxon>
        <taxon>Actinomycetes</taxon>
        <taxon>Micrococcales</taxon>
        <taxon>Intrasporangiaceae</taxon>
        <taxon>Terrabacter</taxon>
    </lineage>
</organism>
<gene>
    <name evidence="2" type="ORF">GCM10009721_12520</name>
</gene>
<evidence type="ECO:0000313" key="2">
    <source>
        <dbReference type="EMBL" id="GGM88890.1"/>
    </source>
</evidence>
<dbReference type="InterPro" id="IPR016181">
    <property type="entry name" value="Acyl_CoA_acyltransferase"/>
</dbReference>
<evidence type="ECO:0000313" key="3">
    <source>
        <dbReference type="Proteomes" id="UP000623461"/>
    </source>
</evidence>
<dbReference type="SUPFAM" id="SSF55729">
    <property type="entry name" value="Acyl-CoA N-acyltransferases (Nat)"/>
    <property type="match status" value="2"/>
</dbReference>
<protein>
    <recommendedName>
        <fullName evidence="1">N-acetyltransferase domain-containing protein</fullName>
    </recommendedName>
</protein>
<dbReference type="Pfam" id="PF13302">
    <property type="entry name" value="Acetyltransf_3"/>
    <property type="match status" value="2"/>
</dbReference>
<dbReference type="PROSITE" id="PS51186">
    <property type="entry name" value="GNAT"/>
    <property type="match status" value="2"/>
</dbReference>
<dbReference type="Proteomes" id="UP000623461">
    <property type="component" value="Unassembled WGS sequence"/>
</dbReference>
<proteinExistence type="predicted"/>
<name>A0ABQ2HQQ5_9MICO</name>
<keyword evidence="3" id="KW-1185">Reference proteome</keyword>
<dbReference type="Gene3D" id="3.40.630.30">
    <property type="match status" value="2"/>
</dbReference>
<dbReference type="InterPro" id="IPR000182">
    <property type="entry name" value="GNAT_dom"/>
</dbReference>
<evidence type="ECO:0000259" key="1">
    <source>
        <dbReference type="PROSITE" id="PS51186"/>
    </source>
</evidence>
<reference evidence="3" key="1">
    <citation type="journal article" date="2019" name="Int. J. Syst. Evol. Microbiol.">
        <title>The Global Catalogue of Microorganisms (GCM) 10K type strain sequencing project: providing services to taxonomists for standard genome sequencing and annotation.</title>
        <authorList>
            <consortium name="The Broad Institute Genomics Platform"/>
            <consortium name="The Broad Institute Genome Sequencing Center for Infectious Disease"/>
            <person name="Wu L."/>
            <person name="Ma J."/>
        </authorList>
    </citation>
    <scope>NUCLEOTIDE SEQUENCE [LARGE SCALE GENOMIC DNA]</scope>
    <source>
        <strain evidence="3">JCM 1365</strain>
    </source>
</reference>